<keyword evidence="4" id="KW-0106">Calcium</keyword>
<organism evidence="9 10">
    <name type="scientific">Monosiga brevicollis</name>
    <name type="common">Choanoflagellate</name>
    <dbReference type="NCBI Taxonomy" id="81824"/>
    <lineage>
        <taxon>Eukaryota</taxon>
        <taxon>Choanoflagellata</taxon>
        <taxon>Craspedida</taxon>
        <taxon>Salpingoecidae</taxon>
        <taxon>Monosiga</taxon>
    </lineage>
</organism>
<keyword evidence="10" id="KW-1185">Reference proteome</keyword>
<feature type="domain" description="Cadherin" evidence="8">
    <location>
        <begin position="1331"/>
        <end position="1474"/>
    </location>
</feature>
<reference evidence="9 10" key="1">
    <citation type="journal article" date="2008" name="Nature">
        <title>The genome of the choanoflagellate Monosiga brevicollis and the origin of metazoans.</title>
        <authorList>
            <consortium name="JGI Sequencing"/>
            <person name="King N."/>
            <person name="Westbrook M.J."/>
            <person name="Young S.L."/>
            <person name="Kuo A."/>
            <person name="Abedin M."/>
            <person name="Chapman J."/>
            <person name="Fairclough S."/>
            <person name="Hellsten U."/>
            <person name="Isogai Y."/>
            <person name="Letunic I."/>
            <person name="Marr M."/>
            <person name="Pincus D."/>
            <person name="Putnam N."/>
            <person name="Rokas A."/>
            <person name="Wright K.J."/>
            <person name="Zuzow R."/>
            <person name="Dirks W."/>
            <person name="Good M."/>
            <person name="Goodstein D."/>
            <person name="Lemons D."/>
            <person name="Li W."/>
            <person name="Lyons J.B."/>
            <person name="Morris A."/>
            <person name="Nichols S."/>
            <person name="Richter D.J."/>
            <person name="Salamov A."/>
            <person name="Bork P."/>
            <person name="Lim W.A."/>
            <person name="Manning G."/>
            <person name="Miller W.T."/>
            <person name="McGinnis W."/>
            <person name="Shapiro H."/>
            <person name="Tjian R."/>
            <person name="Grigoriev I.V."/>
            <person name="Rokhsar D."/>
        </authorList>
    </citation>
    <scope>NUCLEOTIDE SEQUENCE [LARGE SCALE GENOMIC DNA]</scope>
    <source>
        <strain evidence="10">MX1 / ATCC 50154</strain>
    </source>
</reference>
<feature type="domain" description="Cadherin" evidence="8">
    <location>
        <begin position="4381"/>
        <end position="4480"/>
    </location>
</feature>
<feature type="domain" description="Cadherin" evidence="8">
    <location>
        <begin position="2954"/>
        <end position="3051"/>
    </location>
</feature>
<feature type="domain" description="Cadherin" evidence="8">
    <location>
        <begin position="328"/>
        <end position="435"/>
    </location>
</feature>
<dbReference type="InterPro" id="IPR002126">
    <property type="entry name" value="Cadherin-like_dom"/>
</dbReference>
<feature type="domain" description="Cadherin" evidence="8">
    <location>
        <begin position="2829"/>
        <end position="2926"/>
    </location>
</feature>
<feature type="domain" description="Cadherin" evidence="8">
    <location>
        <begin position="4488"/>
        <end position="4600"/>
    </location>
</feature>
<dbReference type="GeneID" id="5895385"/>
<dbReference type="PANTHER" id="PTHR24026">
    <property type="entry name" value="FAT ATYPICAL CADHERIN-RELATED"/>
    <property type="match status" value="1"/>
</dbReference>
<name>A9VBJ4_MONBE</name>
<dbReference type="PRINTS" id="PR00205">
    <property type="entry name" value="CADHERIN"/>
</dbReference>
<dbReference type="GO" id="GO:0044331">
    <property type="term" value="P:cell-cell adhesion mediated by cadherin"/>
    <property type="evidence" value="ECO:0000318"/>
    <property type="project" value="GO_Central"/>
</dbReference>
<feature type="domain" description="Cadherin" evidence="8">
    <location>
        <begin position="3265"/>
        <end position="3367"/>
    </location>
</feature>
<keyword evidence="3" id="KW-0677">Repeat</keyword>
<dbReference type="GO" id="GO:0005886">
    <property type="term" value="C:plasma membrane"/>
    <property type="evidence" value="ECO:0000318"/>
    <property type="project" value="GO_Central"/>
</dbReference>
<evidence type="ECO:0000256" key="5">
    <source>
        <dbReference type="ARBA" id="ARBA00022989"/>
    </source>
</evidence>
<feature type="domain" description="Cadherin" evidence="8">
    <location>
        <begin position="2719"/>
        <end position="2827"/>
    </location>
</feature>
<dbReference type="InterPro" id="IPR015919">
    <property type="entry name" value="Cadherin-like_sf"/>
</dbReference>
<evidence type="ECO:0000256" key="2">
    <source>
        <dbReference type="ARBA" id="ARBA00022692"/>
    </source>
</evidence>
<feature type="domain" description="Cadherin" evidence="8">
    <location>
        <begin position="3180"/>
        <end position="3265"/>
    </location>
</feature>
<dbReference type="RefSeq" id="XP_001750113.1">
    <property type="nucleotide sequence ID" value="XM_001750061.1"/>
</dbReference>
<dbReference type="Pfam" id="PF00028">
    <property type="entry name" value="Cadherin"/>
    <property type="match status" value="9"/>
</dbReference>
<dbReference type="GO" id="GO:0005912">
    <property type="term" value="C:adherens junction"/>
    <property type="evidence" value="ECO:0000318"/>
    <property type="project" value="GO_Central"/>
</dbReference>
<feature type="domain" description="Cadherin" evidence="8">
    <location>
        <begin position="1594"/>
        <end position="1707"/>
    </location>
</feature>
<feature type="domain" description="Cadherin" evidence="8">
    <location>
        <begin position="4609"/>
        <end position="4732"/>
    </location>
</feature>
<dbReference type="InterPro" id="IPR020894">
    <property type="entry name" value="Cadherin_CS"/>
</dbReference>
<dbReference type="SUPFAM" id="SSF49313">
    <property type="entry name" value="Cadherin-like"/>
    <property type="match status" value="19"/>
</dbReference>
<gene>
    <name evidence="9" type="primary">MBCDH19</name>
    <name evidence="9" type="ORF">MONBRDRAFT_29591</name>
</gene>
<feature type="domain" description="Cadherin" evidence="8">
    <location>
        <begin position="3368"/>
        <end position="3470"/>
    </location>
</feature>
<evidence type="ECO:0000259" key="8">
    <source>
        <dbReference type="PROSITE" id="PS50268"/>
    </source>
</evidence>
<feature type="signal peptide" evidence="7">
    <location>
        <begin position="1"/>
        <end position="19"/>
    </location>
</feature>
<proteinExistence type="predicted"/>
<dbReference type="GO" id="GO:0005509">
    <property type="term" value="F:calcium ion binding"/>
    <property type="evidence" value="ECO:0007669"/>
    <property type="project" value="InterPro"/>
</dbReference>
<dbReference type="PROSITE" id="PS00232">
    <property type="entry name" value="CADHERIN_1"/>
    <property type="match status" value="6"/>
</dbReference>
<evidence type="ECO:0000256" key="1">
    <source>
        <dbReference type="ARBA" id="ARBA00004370"/>
    </source>
</evidence>
<dbReference type="eggNOG" id="KOG4289">
    <property type="taxonomic scope" value="Eukaryota"/>
</dbReference>
<dbReference type="eggNOG" id="KOG1219">
    <property type="taxonomic scope" value="Eukaryota"/>
</dbReference>
<feature type="domain" description="Cadherin" evidence="8">
    <location>
        <begin position="3471"/>
        <end position="3579"/>
    </location>
</feature>
<evidence type="ECO:0000256" key="6">
    <source>
        <dbReference type="ARBA" id="ARBA00023136"/>
    </source>
</evidence>
<feature type="domain" description="Cadherin" evidence="8">
    <location>
        <begin position="1715"/>
        <end position="1810"/>
    </location>
</feature>
<feature type="domain" description="Cadherin" evidence="8">
    <location>
        <begin position="4118"/>
        <end position="4170"/>
    </location>
</feature>
<keyword evidence="6" id="KW-0472">Membrane</keyword>
<dbReference type="GO" id="GO:0007156">
    <property type="term" value="P:homophilic cell adhesion via plasma membrane adhesion molecules"/>
    <property type="evidence" value="ECO:0007669"/>
    <property type="project" value="InterPro"/>
</dbReference>
<keyword evidence="7" id="KW-0732">Signal</keyword>
<accession>A9VBJ4</accession>
<dbReference type="PROSITE" id="PS50268">
    <property type="entry name" value="CADHERIN_2"/>
    <property type="match status" value="23"/>
</dbReference>
<dbReference type="EMBL" id="CH991577">
    <property type="protein sequence ID" value="EDQ85109.1"/>
    <property type="molecule type" value="Genomic_DNA"/>
</dbReference>
<dbReference type="PANTHER" id="PTHR24026:SF126">
    <property type="entry name" value="PROTOCADHERIN FAT 4"/>
    <property type="match status" value="1"/>
</dbReference>
<dbReference type="SMART" id="SM00112">
    <property type="entry name" value="CA"/>
    <property type="match status" value="24"/>
</dbReference>
<evidence type="ECO:0000313" key="10">
    <source>
        <dbReference type="Proteomes" id="UP000001357"/>
    </source>
</evidence>
<evidence type="ECO:0000313" key="9">
    <source>
        <dbReference type="EMBL" id="EDQ85109.1"/>
    </source>
</evidence>
<evidence type="ECO:0000256" key="3">
    <source>
        <dbReference type="ARBA" id="ARBA00022737"/>
    </source>
</evidence>
<dbReference type="FunFam" id="2.60.40.60:FF:000092">
    <property type="entry name" value="Protocadherin 8"/>
    <property type="match status" value="2"/>
</dbReference>
<feature type="domain" description="Cadherin" evidence="8">
    <location>
        <begin position="444"/>
        <end position="556"/>
    </location>
</feature>
<feature type="domain" description="Cadherin" evidence="8">
    <location>
        <begin position="3052"/>
        <end position="3161"/>
    </location>
</feature>
<feature type="domain" description="Cadherin" evidence="8">
    <location>
        <begin position="4268"/>
        <end position="4381"/>
    </location>
</feature>
<evidence type="ECO:0000256" key="4">
    <source>
        <dbReference type="ARBA" id="ARBA00022837"/>
    </source>
</evidence>
<comment type="subcellular location">
    <subcellularLocation>
        <location evidence="1">Membrane</location>
    </subcellularLocation>
</comment>
<protein>
    <recommendedName>
        <fullName evidence="8">Cadherin domain-containing protein</fullName>
    </recommendedName>
</protein>
<dbReference type="Gene3D" id="2.60.40.60">
    <property type="entry name" value="Cadherins"/>
    <property type="match status" value="21"/>
</dbReference>
<keyword evidence="2" id="KW-0812">Transmembrane</keyword>
<feature type="domain" description="Cadherin" evidence="8">
    <location>
        <begin position="4726"/>
        <end position="4842"/>
    </location>
</feature>
<feature type="domain" description="Cadherin" evidence="8">
    <location>
        <begin position="2615"/>
        <end position="2719"/>
    </location>
</feature>
<dbReference type="InParanoid" id="A9VBJ4"/>
<feature type="domain" description="Cadherin" evidence="8">
    <location>
        <begin position="4985"/>
        <end position="5026"/>
    </location>
</feature>
<feature type="domain" description="Cadherin" evidence="8">
    <location>
        <begin position="1475"/>
        <end position="1584"/>
    </location>
</feature>
<dbReference type="Proteomes" id="UP000001357">
    <property type="component" value="Unassembled WGS sequence"/>
</dbReference>
<dbReference type="KEGG" id="mbr:MONBRDRAFT_29591"/>
<sequence>MCLGVLVLCLVCLPAFCQAGLAYVDANGPALPGSLHQSTFDESTSFGTVVASSANIAALNTDVLTRIEALLTPRPDGLSEGLAAVVPSGLNVTYGEVSGVLTLSAFPSHSASAALFEQALRDLQYYNFKDEPDGVDRYVQFTVFSGTTAASATGGPKTFAALSIVRVDDAPRLDLNANDNLELGAIHAADPRYNAISFTEHGPAVPLAPAGLVTDDNSAVRALNFTFEANSRASGDQILVADDLIMTIPNRTVMGNSTIIWFDPVVSSAAATLVLRSIRFNNTAGEPGARPRRLVATATDAAGGVSEVARVGIGLITVNDHAPVFSAGADGYFFMVSENDAQLVIGQVQARDEDQTAAGPDVITYQLVNVSAQVEAAVRLDAVTGQLSLKTRLDREAVDALRFTVSARDTASPPHTSLVPVTIYVLDENDNAPELPVDDIVLFVAENTALDTTVGRVLATDRDSGRNARLAYSLLPDPTSSVASMPLPLRIDASTGSLIVNDTIDYELRANYTAQIVVTDGGVPCTAGGLLQFSPCRTTTTLILVVRNQDDVVPTIMLVPAQQALPDLPRNTTRNLVWLAGLLVTDGDDLGYVSQAGVRLTGPAVGLTNSLDADLTPWARDRFGQCPSASRNNAYWTDVQVAESTQEACGLLSPPTALFESDTEFPISVEPTAVVATPRVDVVEQWLAGDTVFLAFFLSLREPAGLEMQTLPLVTVMPASAGQPSLQAFLRADAVVVSTQRADDALFPDVRLTFDLPINLAHEPWRRYHVVLAISRTSMYVYLDALNLGPARVVSANDSGEETTLEGHALPAPFRLNSGASITFGGGLSADTANRGPFANISYVQIWRSADLSRLACWLGCGLALPAGFQELGPRLRAARTYRQLVFLPPGNAADQLLLTSELGNGLTAAAVGVLAWSLDEPPTVATEAQLQMLPYVTDATGSVPGVPLPLSYSHALDNVPQIVDIGNPDALTFLEDGAAVPVTRDVGTASPQWDSVVLRLVSRPDNIEEELSLSADAADLALLNGITLYWLGNAALRLNNTARDTAILVAEGQGAVQLAPSPRVRDTDSSALPWLNLTLHGPLDALPDGTPAEGLQLPHPLPIGLVLGTTNHVAGAAGQHHVHLRGPALASTWMLLLSQVAYLHASDGNTTSGVRRITVVVADDGEAVSEMATAYVAFTATNNAPLIALSSTGAVNSSISFVEGDVARVVCPDAVLQDLDSTDLLHLELVLLDAYDDSAEGLSLARLNDELQTAFLDGGQRITVSGRASVSSYQAILRSLSYYNLAVEPFPAMRRINVFVQDANSLAPANASALAFVSVTTSNDNPPELVASPASPRLPEGLAAGSEAFSVIVEDLDLAGPPPNITHVRFAPSYLSVAFNITTTFSLARARAPHPQPALKTNFCVSANLIRCVIKAAPRAELTFVASPQAITLIDRELLADFEVTVGAHDDDFSASLTLTVQVDGINEFSPLYAEDNITVYVSEDMPAGSVLATLQATDGDRPDQQLRYALGASTWNELPSLLAIDASTGAIHMLQALDAEILPSEIRFVVWVNETAGPEPWRSTPAHVRLVLRDINEFAPTFVSGLDARVVIVENNAVGALLHEFVVEDADRQVPNNEVHVELLDAAGRPNPAFAHELQYLPGEGPGSGARYRLLLFANQSFDYDDTAAVNGLSLVIRLRDGGNLTHAAAIRLVIVDANDNAPQARLEEALTEVPEDLPIGSAVARVTAADLDGPNFNRFSWSVAPAPLFLMSARENGAILLGQGLDAETAQAHQVVVTAVDNLNANLRTSVSFVLTVTDVNDNAPEVRLNNSAPKLKAVPATWAPQSLSWLRVVDADVTATTNHVTGVWHQVFESDWVATCIPPCVNADDDEDTAGPAYDLLSLMRFERGLTPPNNDTVPVNFDGIGLGVLVGLAPPTGTLPYLSEFGVLSMVVTVRVAANAPRPLALISKGSPQNSTVFYGLEVEADAVVFHATTSEHGPVSVFFALALPAETWYTLTLTVDLDRTVALLARDSHGIELNVPVQRWVVNGTTQSPSQGLASPAKTAVPLPSSLVDSNGLVYVGARVAAGGPQALLQGALAGLELSTSSLALGELGCLASCQRASLAPSVSVAASLPFALAPGDPAPQAQPGFAQVAVAARCSNSTVWAQHAALVCGAEAAMLHGGTSRLSSRQLTRVADFTPVLLPGPDTLILAGWFWLDPHAANATVSLWTVAPSNTTAWRLAFAPAHPAGSAHAPTSYRLVLEYKGGVEHSQASSFALMNQSLARGQWHFVVVGLQAQNYTSADVTQVWINGQAHSYPSAGLGAPWAMQTTVTVGMTDPWRAGDEVGIGTQLMSARISDNSSVAAVAACLSSCGHGVILDAAGATGTIALDWQPAAAAEMTVTFATNTTPADATLALQTLTWARTGRFPGVWARNASGVMLPCPNLTLHLRACDGLHISPWVTDAYTLDAAASSDVDFPDLSLWLTSELAQASTSYWERDGARQVLAQHTVHVVAEPGASNQLGVIVRVWCVDCGVAETLGLAPSVLDMDVVRVSNLTNHSIELLVPLEHAATALRAVTYAHSESELSTGRRQLDISIAYATATPNVESEASAALTVVWRHHNDFAPAFVSTSTIHVPENSPFGTNLLTLEASDGDGADSMFAFRLLPEADFSVVELLGPTLRLATERLDAETRASYSFVLEVSDGSLDEPSRQTKTTLTLHVTDVNDNAPRLVGPLKFAIPENSAPSTLVGVLQATDADVTLSNRLGAAPFALASGVNSSLPFSLDVATGELRVNGTLDYEASQEWAFTVRVTDAGQPSLTTSAVVHILVLDQNDHAPTLVGPAVSFVRAPETLPLNSTLLQLAASDLDSVSVSPLTFSSNSSVLAVDAETGRAYLATALDYEVQTHHFVRLSVSDGMASDAWDIVLLVLNANDNAPLWSVDHVTGHLLETDGRQAVRFSAGVVPRASDIDLSVANLSVVVHLEAAIARNGSQLPPAALPADLFAGLLASDGSLVLANMAPIDYEAITNFVLRIAITTRVAPYLSADLMADVLVEDANDHAPVPNATLYRFSVPERAGSVVPIGYLGATDADAGENARLSYAVEQVAGCPSPWLQQQFAMTSDGALISPVFLDYEACTTYSLLVRISDHGSPALSTLVRVLVTVTNINDNAPVLTNPNLSFRPFFEEAHCQFVAVLQPTDGDGDGVTLTAEAVDVSRPVFNVTGNVIRHSCEAPLDREVDGDEVLLRITVTDDGEPARHTSYDLVMPIYDINDNAPTLVVPAELFVAENLPAGTVVGHFNVSDADLDAAGEVTLSWAPSDALVFIAADGTIRTQRAFDREGGDDVFDITLNATDGDLPFHRTTRHIRVSVTDVNDNAPELRLPASTLRVAENLINVSLWTLVASDPDLNESFTFSLHANVTSVGGPHFKLHPTTGVLGLIQPLDYEQTHSVLLEVTVRDNAGHATQDTVLVLVDNLNDNTPYFSASALQLTLSETQTGAHILNLSDQVSVEDADGVLSDTTRLELVGNSTIFALDPRPPLRVTVNATLLDYEVAAQHVLTLRVSDSALSTTAPATTVLVLFVRDADDVPPRVWASELGPALVLTVQEDAVQAGLQPLAEVVVSGGDAGGAGRVAHFVEVVLEGIQDETEVLISSYNAFHWTPSTSHWVGRANVTTVAEAQDLVRDLMYVNTAVEPTAGTRMFVVRVGDAAGVASANVTLMVQGVNDRPVATRTAWVMSKIDEDTPLNNLSWHNVGMFAAVLGTDVDANGPLGLAILSATGPGHWQKAANSDGDGDGDLMPVPSAGAALLLGNETAFRFVPNDQEHGTATLSLRLWDGSRGVRGVADFDVASDLALADGSLSGEVVTVSLQIAPVPDAAVWRWADDNTTASGPSAAPPRQVLYTENGPVTRLLADVELYDYDHSASLALSSAPQVNVSLRPMYAGDRLFVDASVCAVETVARVNALRHDAHVSAELGDVPMACLRSLTFRSEAEEPTAGLRRLTLRTVNGGDGLDAELVVELSVVVVNDHAPVVNAFQQVFTFIEADESGAGSGDEEFEGGSGADDGLAAGVAPELRILAALEVHDDDVPQSDRYEAVLQLHQPPDGWWEGLRSGTSYNHTVRLEAVSLSELERQLRQVTYFNGETEPTPGLRRVTVQVTDEALTGSLTLLVRVNATNDNAPVFQGSSLLATMAERRPAGTLVTTLAAMDGDDDLLTFALHEPSNVPFQVSPDGRLLTTSVLNREARATYTLNVSAWDGRHVVFATMHIEVADVNDNAPRFGTELFELVVAENAPAGTVLVDTGTGDAVAPQVVDLDVGANAAITFSLLQLTPGTTLFRVNSTTGVISTTAALDYETRSSHVLVLMATDGGVPALSSDVQVIVQVQDRNDHAPVLASTTAFSVAENSVSVVGTLQATDADGDGLSFELVSVRPSTAAFQLLPNGTLFLTEGLDREAVAAYTLSCRVRDNGAPVLSTSFSAFVTVLDVNDDAPTLTGPGNLLLAEDTAQGSAVGTLQICDADIGANGRVRAVHVSSLTASGTPVLSVVLPSSTVPRPTSGCWSAALVLARELDYEVQQVHRLLLVAEDDGIISRASGPLDMTITVQDVNDSPPTLEANASHCFVPENAPAGVLPLALAVTDPDTGFVAANYVIALDATASTVVPAIMAEGSPVSLSAMAQAAVVARFGVSNWTLTTAGGLDREQVAQVRLILRVRDVRNGAESAAITVLVNVTDVDEFAAHLVMTEFDVPENAGVGTVIARLTVWDADASWALASRPAPTFSVVNATHGDVSVENTTGNLVVMQPLDTESRSWVRLWVQVNVVATDGPTEHQQSWVQRISVGITDVNERAQIVSPVTSVEVPASLPIGERAFTIVAEDEDLLWRHNVFVLSTVGPFNVSALTGEVWLMESLEAAGVSSFAAVVGVRDVDNAELTDLRSITIRVVAGNYLAPKLAPGLAGLVVREDSPLGAFVGTLEATDEDSDAAAVTFELIGNASALPDFETASSLNVTVRLTDAGRPPRSAEVTIPIRVEDVNEFAPTFVNGPNFYVQLYEGQGAATLVTVLTATDADGTAGALTFTLELPQADLPFEIYARENQLDVYVSRRVRLTDAATLTLYVSDGLYNSSAQLQIDVI</sequence>
<feature type="domain" description="Cadherin" evidence="8">
    <location>
        <begin position="4171"/>
        <end position="4267"/>
    </location>
</feature>
<evidence type="ECO:0000256" key="7">
    <source>
        <dbReference type="SAM" id="SignalP"/>
    </source>
</evidence>
<keyword evidence="5" id="KW-1133">Transmembrane helix</keyword>
<feature type="chain" id="PRO_5002744895" description="Cadherin domain-containing protein" evidence="7">
    <location>
        <begin position="20"/>
        <end position="5119"/>
    </location>
</feature>
<dbReference type="CDD" id="cd11304">
    <property type="entry name" value="Cadherin_repeat"/>
    <property type="match status" value="19"/>
</dbReference>